<dbReference type="eggNOG" id="COG1413">
    <property type="taxonomic scope" value="Bacteria"/>
</dbReference>
<proteinExistence type="predicted"/>
<sequence length="529" mass="58574">MGKVFAELRAMLTSSDPEIRWKVRKKFQLRYSEWLDETADPRKELDAVLLGSDPEARERVADLYWSILPGAEIDHAEALLDVLEDDSAAVAARELCAELFILLVPGEESHYMVDRLAEKAREGVSDWLAAAFGIAAGDLPRFTNEQAGDGATVRCFSCELGMTGPEPRGEVSVARCWRVSALVALLGSRSEWVRRRAVRELALLGSGVVGVLRAVCRSRTPSRRGALAVLAEIGWHELDPADRELLTRFIRIRQRGETPAPLAERDDVFAEWFAVPTTDQAAVLEAFDLCDPVPATMRMGQAWWSVIDGWRPVNRTVHGEIGMTFEQVYVSPALEGWTLVFADYPALDGGGGLLSDRQARGADAMARCEKLSRRFGAAQWYAQCFDGYDDRSGWIVCENGEIARYCFYAPGYFDLPGEEVLIGPPGDPDADTEALLGDLRAWLAERGTSGKQPPPAPVPPASREEEVEEPEKAEVWQPWLDWEFTVSKVAWRLSVSPEAFGPDMRVTGTGVLAVPRALRDRPRYGALPI</sequence>
<evidence type="ECO:0000313" key="2">
    <source>
        <dbReference type="EMBL" id="SDM82321.1"/>
    </source>
</evidence>
<protein>
    <recommendedName>
        <fullName evidence="4">HEAT repeat-containing protein</fullName>
    </recommendedName>
</protein>
<evidence type="ECO:0000256" key="1">
    <source>
        <dbReference type="SAM" id="MobiDB-lite"/>
    </source>
</evidence>
<dbReference type="AlphaFoldDB" id="A0A1G9WDJ7"/>
<name>A0A1G9WDJ7_ALLAB</name>
<gene>
    <name evidence="2" type="ORF">SAMN04489726_3534</name>
</gene>
<reference evidence="2 3" key="1">
    <citation type="submission" date="2016-10" db="EMBL/GenBank/DDBJ databases">
        <authorList>
            <person name="de Groot N.N."/>
        </authorList>
    </citation>
    <scope>NUCLEOTIDE SEQUENCE [LARGE SCALE GENOMIC DNA]</scope>
    <source>
        <strain evidence="2 3">DSM 44149</strain>
    </source>
</reference>
<organism evidence="2 3">
    <name type="scientific">Allokutzneria albata</name>
    <name type="common">Kibdelosporangium albatum</name>
    <dbReference type="NCBI Taxonomy" id="211114"/>
    <lineage>
        <taxon>Bacteria</taxon>
        <taxon>Bacillati</taxon>
        <taxon>Actinomycetota</taxon>
        <taxon>Actinomycetes</taxon>
        <taxon>Pseudonocardiales</taxon>
        <taxon>Pseudonocardiaceae</taxon>
        <taxon>Allokutzneria</taxon>
    </lineage>
</organism>
<accession>A0A1G9WDJ7</accession>
<dbReference type="InterPro" id="IPR011989">
    <property type="entry name" value="ARM-like"/>
</dbReference>
<evidence type="ECO:0008006" key="4">
    <source>
        <dbReference type="Google" id="ProtNLM"/>
    </source>
</evidence>
<dbReference type="STRING" id="211114.SAMN04489726_3534"/>
<dbReference type="OrthoDB" id="4512558at2"/>
<keyword evidence="3" id="KW-1185">Reference proteome</keyword>
<dbReference type="Proteomes" id="UP000183376">
    <property type="component" value="Chromosome I"/>
</dbReference>
<dbReference type="Gene3D" id="1.25.10.10">
    <property type="entry name" value="Leucine-rich Repeat Variant"/>
    <property type="match status" value="1"/>
</dbReference>
<feature type="region of interest" description="Disordered" evidence="1">
    <location>
        <begin position="446"/>
        <end position="472"/>
    </location>
</feature>
<dbReference type="RefSeq" id="WP_043811562.1">
    <property type="nucleotide sequence ID" value="NZ_JOEF01000008.1"/>
</dbReference>
<evidence type="ECO:0000313" key="3">
    <source>
        <dbReference type="Proteomes" id="UP000183376"/>
    </source>
</evidence>
<dbReference type="EMBL" id="LT629701">
    <property type="protein sequence ID" value="SDM82321.1"/>
    <property type="molecule type" value="Genomic_DNA"/>
</dbReference>